<dbReference type="SUPFAM" id="SSF52172">
    <property type="entry name" value="CheY-like"/>
    <property type="match status" value="1"/>
</dbReference>
<evidence type="ECO:0000313" key="4">
    <source>
        <dbReference type="EMBL" id="PMR74420.1"/>
    </source>
</evidence>
<gene>
    <name evidence="4" type="ORF">C1H69_14315</name>
</gene>
<evidence type="ECO:0008006" key="6">
    <source>
        <dbReference type="Google" id="ProtNLM"/>
    </source>
</evidence>
<dbReference type="AlphaFoldDB" id="A0A2N7U1X3"/>
<dbReference type="GO" id="GO:0071111">
    <property type="term" value="F:cyclic-guanylate-specific phosphodiesterase activity"/>
    <property type="evidence" value="ECO:0007669"/>
    <property type="project" value="InterPro"/>
</dbReference>
<dbReference type="InterPro" id="IPR035919">
    <property type="entry name" value="EAL_sf"/>
</dbReference>
<dbReference type="PROSITE" id="PS50110">
    <property type="entry name" value="RESPONSE_REGULATORY"/>
    <property type="match status" value="1"/>
</dbReference>
<dbReference type="InterPro" id="IPR011006">
    <property type="entry name" value="CheY-like_superfamily"/>
</dbReference>
<dbReference type="Gene3D" id="3.20.20.450">
    <property type="entry name" value="EAL domain"/>
    <property type="match status" value="1"/>
</dbReference>
<comment type="caution">
    <text evidence="1">Lacks conserved residue(s) required for the propagation of feature annotation.</text>
</comment>
<dbReference type="PANTHER" id="PTHR33121:SF70">
    <property type="entry name" value="SIGNALING PROTEIN YKOW"/>
    <property type="match status" value="1"/>
</dbReference>
<dbReference type="CDD" id="cd01948">
    <property type="entry name" value="EAL"/>
    <property type="match status" value="1"/>
</dbReference>
<dbReference type="PANTHER" id="PTHR33121">
    <property type="entry name" value="CYCLIC DI-GMP PHOSPHODIESTERASE PDEF"/>
    <property type="match status" value="1"/>
</dbReference>
<feature type="domain" description="EAL" evidence="3">
    <location>
        <begin position="158"/>
        <end position="407"/>
    </location>
</feature>
<dbReference type="SUPFAM" id="SSF141868">
    <property type="entry name" value="EAL domain-like"/>
    <property type="match status" value="1"/>
</dbReference>
<evidence type="ECO:0000259" key="3">
    <source>
        <dbReference type="PROSITE" id="PS50883"/>
    </source>
</evidence>
<protein>
    <recommendedName>
        <fullName evidence="6">EAL domain-containing protein</fullName>
    </recommendedName>
</protein>
<dbReference type="InterPro" id="IPR050706">
    <property type="entry name" value="Cyclic-di-GMP_PDE-like"/>
</dbReference>
<dbReference type="Gene3D" id="3.40.50.2300">
    <property type="match status" value="1"/>
</dbReference>
<comment type="caution">
    <text evidence="4">The sequence shown here is derived from an EMBL/GenBank/DDBJ whole genome shotgun (WGS) entry which is preliminary data.</text>
</comment>
<dbReference type="PROSITE" id="PS50883">
    <property type="entry name" value="EAL"/>
    <property type="match status" value="1"/>
</dbReference>
<accession>A0A2N7U1X3</accession>
<dbReference type="InterPro" id="IPR001633">
    <property type="entry name" value="EAL_dom"/>
</dbReference>
<dbReference type="GO" id="GO:0000160">
    <property type="term" value="P:phosphorelay signal transduction system"/>
    <property type="evidence" value="ECO:0007669"/>
    <property type="project" value="InterPro"/>
</dbReference>
<dbReference type="EMBL" id="PNRF01000028">
    <property type="protein sequence ID" value="PMR74420.1"/>
    <property type="molecule type" value="Genomic_DNA"/>
</dbReference>
<feature type="domain" description="Response regulatory" evidence="2">
    <location>
        <begin position="26"/>
        <end position="145"/>
    </location>
</feature>
<organism evidence="4 5">
    <name type="scientific">Billgrantia endophytica</name>
    <dbReference type="NCBI Taxonomy" id="2033802"/>
    <lineage>
        <taxon>Bacteria</taxon>
        <taxon>Pseudomonadati</taxon>
        <taxon>Pseudomonadota</taxon>
        <taxon>Gammaproteobacteria</taxon>
        <taxon>Oceanospirillales</taxon>
        <taxon>Halomonadaceae</taxon>
        <taxon>Billgrantia</taxon>
    </lineage>
</organism>
<dbReference type="Pfam" id="PF00563">
    <property type="entry name" value="EAL"/>
    <property type="match status" value="1"/>
</dbReference>
<dbReference type="Proteomes" id="UP000235803">
    <property type="component" value="Unassembled WGS sequence"/>
</dbReference>
<dbReference type="OrthoDB" id="9812358at2"/>
<dbReference type="SMART" id="SM00052">
    <property type="entry name" value="EAL"/>
    <property type="match status" value="1"/>
</dbReference>
<keyword evidence="5" id="KW-1185">Reference proteome</keyword>
<evidence type="ECO:0000259" key="2">
    <source>
        <dbReference type="PROSITE" id="PS50110"/>
    </source>
</evidence>
<dbReference type="InterPro" id="IPR001789">
    <property type="entry name" value="Sig_transdc_resp-reg_receiver"/>
</dbReference>
<evidence type="ECO:0000256" key="1">
    <source>
        <dbReference type="PROSITE-ProRule" id="PRU00169"/>
    </source>
</evidence>
<proteinExistence type="predicted"/>
<name>A0A2N7U1X3_9GAMM</name>
<reference evidence="4 5" key="1">
    <citation type="submission" date="2018-01" db="EMBL/GenBank/DDBJ databases">
        <title>Halomonas endophytica sp. nov., isolated from storage liquid in the stems of Populus euphratica.</title>
        <authorList>
            <person name="Chen C."/>
        </authorList>
    </citation>
    <scope>NUCLEOTIDE SEQUENCE [LARGE SCALE GENOMIC DNA]</scope>
    <source>
        <strain evidence="4 5">MC28</strain>
    </source>
</reference>
<sequence length="424" mass="45931">MMGASTLFESGIPLMDILSHEDTRALAVILDEDPDVVAILSLQLHVLGMQSRCYRHADALLEEIIECQPQLVVMGLEFGDPDGIALLRLLAKQGYGGWVLLLGGVERKISRIAEQVGHTLGLQMLGSLDKPMRMAELRQRLEGLHLGRKPAVSPEDDPFFSADELDQALELRELTVHYQPQFELTTGRLSGVEALVRWAHPQIGLIGPASFLPMLTAAQGRRLTCHVLQQALADAEAWARTGLSLSLSVNVTADDLMESQLLALTRHRGPGEPPLVVLEITETAAMDDELLGSEIAARLHLNGMEVSVDDFGVGFSSLSRLQMLPISELKIDRSFVRHVQQDSQDAAIVEAVALLGRRLGIRVVAEGVEELDCLPTLARFGCTHVQGFGLSRPVPAESIPALAANQSSIRARIAAIGTSDGITP</sequence>
<evidence type="ECO:0000313" key="5">
    <source>
        <dbReference type="Proteomes" id="UP000235803"/>
    </source>
</evidence>